<evidence type="ECO:0000256" key="3">
    <source>
        <dbReference type="ARBA" id="ARBA00023274"/>
    </source>
</evidence>
<evidence type="ECO:0000256" key="5">
    <source>
        <dbReference type="HAMAP-Rule" id="MF_00340"/>
    </source>
</evidence>
<evidence type="ECO:0000256" key="1">
    <source>
        <dbReference type="ARBA" id="ARBA00008560"/>
    </source>
</evidence>
<organism evidence="6">
    <name type="scientific">Desulfacinum infernum</name>
    <dbReference type="NCBI Taxonomy" id="35837"/>
    <lineage>
        <taxon>Bacteria</taxon>
        <taxon>Pseudomonadati</taxon>
        <taxon>Thermodesulfobacteriota</taxon>
        <taxon>Syntrophobacteria</taxon>
        <taxon>Syntrophobacterales</taxon>
        <taxon>Syntrophobacteraceae</taxon>
        <taxon>Desulfacinum</taxon>
    </lineage>
</organism>
<sequence>MAVPKRRTSKSRRDKRRSHLHLTAPSFSTCPQCRELCLPHRVCPSCGYYKGQQVLVTEEV</sequence>
<gene>
    <name evidence="5" type="primary">rpmF</name>
    <name evidence="6" type="ORF">ENS06_06540</name>
</gene>
<dbReference type="HAMAP" id="MF_00340">
    <property type="entry name" value="Ribosomal_bL32"/>
    <property type="match status" value="1"/>
</dbReference>
<name>A0A832EJ36_9BACT</name>
<dbReference type="NCBIfam" id="TIGR01031">
    <property type="entry name" value="rpmF_bact"/>
    <property type="match status" value="1"/>
</dbReference>
<accession>A0A832EJ36</accession>
<proteinExistence type="inferred from homology"/>
<evidence type="ECO:0000256" key="2">
    <source>
        <dbReference type="ARBA" id="ARBA00022980"/>
    </source>
</evidence>
<dbReference type="InterPro" id="IPR002677">
    <property type="entry name" value="Ribosomal_bL32"/>
</dbReference>
<dbReference type="InterPro" id="IPR011332">
    <property type="entry name" value="Ribosomal_zn-bd"/>
</dbReference>
<dbReference type="GO" id="GO:0006412">
    <property type="term" value="P:translation"/>
    <property type="evidence" value="ECO:0007669"/>
    <property type="project" value="UniProtKB-UniRule"/>
</dbReference>
<keyword evidence="3 5" id="KW-0687">Ribonucleoprotein</keyword>
<dbReference type="GO" id="GO:0015934">
    <property type="term" value="C:large ribosomal subunit"/>
    <property type="evidence" value="ECO:0007669"/>
    <property type="project" value="InterPro"/>
</dbReference>
<dbReference type="GO" id="GO:0003735">
    <property type="term" value="F:structural constituent of ribosome"/>
    <property type="evidence" value="ECO:0007669"/>
    <property type="project" value="InterPro"/>
</dbReference>
<dbReference type="EMBL" id="DSTK01000019">
    <property type="protein sequence ID" value="HFK96970.1"/>
    <property type="molecule type" value="Genomic_DNA"/>
</dbReference>
<dbReference type="Pfam" id="PF01783">
    <property type="entry name" value="Ribosomal_L32p"/>
    <property type="match status" value="1"/>
</dbReference>
<comment type="similarity">
    <text evidence="1 5">Belongs to the bacterial ribosomal protein bL32 family.</text>
</comment>
<dbReference type="PANTHER" id="PTHR35534">
    <property type="entry name" value="50S RIBOSOMAL PROTEIN L32"/>
    <property type="match status" value="1"/>
</dbReference>
<dbReference type="InterPro" id="IPR044957">
    <property type="entry name" value="Ribosomal_bL32_bact"/>
</dbReference>
<evidence type="ECO:0000256" key="4">
    <source>
        <dbReference type="ARBA" id="ARBA00035178"/>
    </source>
</evidence>
<dbReference type="AlphaFoldDB" id="A0A832EJ36"/>
<keyword evidence="2 5" id="KW-0689">Ribosomal protein</keyword>
<dbReference type="SUPFAM" id="SSF57829">
    <property type="entry name" value="Zn-binding ribosomal proteins"/>
    <property type="match status" value="1"/>
</dbReference>
<dbReference type="Gene3D" id="1.20.5.640">
    <property type="entry name" value="Single helix bin"/>
    <property type="match status" value="1"/>
</dbReference>
<protein>
    <recommendedName>
        <fullName evidence="4 5">Large ribosomal subunit protein bL32</fullName>
    </recommendedName>
</protein>
<reference evidence="6" key="1">
    <citation type="journal article" date="2020" name="mSystems">
        <title>Genome- and Community-Level Interaction Insights into Carbon Utilization and Element Cycling Functions of Hydrothermarchaeota in Hydrothermal Sediment.</title>
        <authorList>
            <person name="Zhou Z."/>
            <person name="Liu Y."/>
            <person name="Xu W."/>
            <person name="Pan J."/>
            <person name="Luo Z.H."/>
            <person name="Li M."/>
        </authorList>
    </citation>
    <scope>NUCLEOTIDE SEQUENCE [LARGE SCALE GENOMIC DNA]</scope>
    <source>
        <strain evidence="6">SpSt-456</strain>
    </source>
</reference>
<comment type="caution">
    <text evidence="6">The sequence shown here is derived from an EMBL/GenBank/DDBJ whole genome shotgun (WGS) entry which is preliminary data.</text>
</comment>
<dbReference type="PANTHER" id="PTHR35534:SF1">
    <property type="entry name" value="LARGE RIBOSOMAL SUBUNIT PROTEIN BL32"/>
    <property type="match status" value="1"/>
</dbReference>
<evidence type="ECO:0000313" key="6">
    <source>
        <dbReference type="EMBL" id="HFK96970.1"/>
    </source>
</evidence>